<dbReference type="InterPro" id="IPR023696">
    <property type="entry name" value="Ureohydrolase_dom_sf"/>
</dbReference>
<dbReference type="GO" id="GO:0040029">
    <property type="term" value="P:epigenetic regulation of gene expression"/>
    <property type="evidence" value="ECO:0007669"/>
    <property type="project" value="TreeGrafter"/>
</dbReference>
<name>A0A256J9T1_HALEZ</name>
<dbReference type="InterPro" id="IPR023801">
    <property type="entry name" value="His_deacetylse_dom"/>
</dbReference>
<evidence type="ECO:0000259" key="2">
    <source>
        <dbReference type="Pfam" id="PF00850"/>
    </source>
</evidence>
<dbReference type="CDD" id="cd09992">
    <property type="entry name" value="HDAC_classII"/>
    <property type="match status" value="1"/>
</dbReference>
<dbReference type="InterPro" id="IPR000286">
    <property type="entry name" value="HDACs"/>
</dbReference>
<accession>A0A256J9T1</accession>
<dbReference type="InterPro" id="IPR037138">
    <property type="entry name" value="His_deacetylse_dom_sf"/>
</dbReference>
<organism evidence="3 4">
    <name type="scientific">Halorubrum ezzemoulense</name>
    <name type="common">Halorubrum chaoviator</name>
    <dbReference type="NCBI Taxonomy" id="337243"/>
    <lineage>
        <taxon>Archaea</taxon>
        <taxon>Methanobacteriati</taxon>
        <taxon>Methanobacteriota</taxon>
        <taxon>Stenosarchaea group</taxon>
        <taxon>Halobacteria</taxon>
        <taxon>Halobacteriales</taxon>
        <taxon>Haloferacaceae</taxon>
        <taxon>Halorubrum</taxon>
    </lineage>
</organism>
<feature type="compositionally biased region" description="Basic and acidic residues" evidence="1">
    <location>
        <begin position="8"/>
        <end position="21"/>
    </location>
</feature>
<dbReference type="PANTHER" id="PTHR10625:SF10">
    <property type="entry name" value="HISTONE DEACETYLASE HDAC1"/>
    <property type="match status" value="1"/>
</dbReference>
<dbReference type="PRINTS" id="PR01270">
    <property type="entry name" value="HDASUPER"/>
</dbReference>
<protein>
    <submittedName>
        <fullName evidence="3">Histone deacetylase</fullName>
    </submittedName>
</protein>
<feature type="region of interest" description="Disordered" evidence="1">
    <location>
        <begin position="1"/>
        <end position="21"/>
    </location>
</feature>
<dbReference type="Proteomes" id="UP000215607">
    <property type="component" value="Unassembled WGS sequence"/>
</dbReference>
<reference evidence="3 4" key="1">
    <citation type="journal article" date="2014" name="Front. Microbiol.">
        <title>Population and genomic analysis of the genus Halorubrum.</title>
        <authorList>
            <person name="Fullmer M.S."/>
            <person name="Soucy S.M."/>
            <person name="Swithers K.S."/>
            <person name="Makkay A.M."/>
            <person name="Wheeler R."/>
            <person name="Ventosa A."/>
            <person name="Gogarten J.P."/>
            <person name="Papke R.T."/>
        </authorList>
    </citation>
    <scope>NUCLEOTIDE SEQUENCE [LARGE SCALE GENOMIC DNA]</scope>
    <source>
        <strain evidence="3 4">Ga2p</strain>
    </source>
</reference>
<sequence>MQFGYSERCLDHDTGERHPENPDRLRAIRRGLAKRHGVEYVEADPAAKAAVSAVHDPDYVDELESFVADGGGSWDPDTVASDGTWDAALTSAGLAQWAARAALDGSTGRQTPFAIGRPPGHHAVTDDAMGFFFFNNAAVAAQTALDEDLADRVAIFDWDVHHGNGTQDIFYDRGDVLYASIHEDGLYPDTGDLDETGEGDGDGTTVNLPLAAGAGDADYLYAVDEGIGPAIDRFDPDLLIVSAGFDAHRHDPISRMRVSSEGYALLTDRIRTLADDAGAAHAYVLEGGYGLDTLAEGVSMVHETYDGRPPVDTDEDPDAKTESLVDDLRAELDLYPGRCVDAGLARRYRSSLVVGVDRNARSGI</sequence>
<proteinExistence type="predicted"/>
<dbReference type="AlphaFoldDB" id="A0A256J9T1"/>
<dbReference type="Gene3D" id="3.40.800.20">
    <property type="entry name" value="Histone deacetylase domain"/>
    <property type="match status" value="1"/>
</dbReference>
<dbReference type="EMBL" id="NHPA01000077">
    <property type="protein sequence ID" value="OYR65530.1"/>
    <property type="molecule type" value="Genomic_DNA"/>
</dbReference>
<comment type="caution">
    <text evidence="3">The sequence shown here is derived from an EMBL/GenBank/DDBJ whole genome shotgun (WGS) entry which is preliminary data.</text>
</comment>
<evidence type="ECO:0000313" key="3">
    <source>
        <dbReference type="EMBL" id="OYR65530.1"/>
    </source>
</evidence>
<dbReference type="SUPFAM" id="SSF52768">
    <property type="entry name" value="Arginase/deacetylase"/>
    <property type="match status" value="1"/>
</dbReference>
<evidence type="ECO:0000256" key="1">
    <source>
        <dbReference type="SAM" id="MobiDB-lite"/>
    </source>
</evidence>
<dbReference type="PANTHER" id="PTHR10625">
    <property type="entry name" value="HISTONE DEACETYLASE HDAC1-RELATED"/>
    <property type="match status" value="1"/>
</dbReference>
<dbReference type="Pfam" id="PF00850">
    <property type="entry name" value="Hist_deacetyl"/>
    <property type="match status" value="1"/>
</dbReference>
<gene>
    <name evidence="3" type="ORF">DJ79_15215</name>
</gene>
<dbReference type="GO" id="GO:0004407">
    <property type="term" value="F:histone deacetylase activity"/>
    <property type="evidence" value="ECO:0007669"/>
    <property type="project" value="TreeGrafter"/>
</dbReference>
<evidence type="ECO:0000313" key="4">
    <source>
        <dbReference type="Proteomes" id="UP000215607"/>
    </source>
</evidence>
<feature type="domain" description="Histone deacetylase" evidence="2">
    <location>
        <begin position="18"/>
        <end position="303"/>
    </location>
</feature>